<organism evidence="2 3">
    <name type="scientific">Vulgatibacter incomptus</name>
    <dbReference type="NCBI Taxonomy" id="1391653"/>
    <lineage>
        <taxon>Bacteria</taxon>
        <taxon>Pseudomonadati</taxon>
        <taxon>Myxococcota</taxon>
        <taxon>Myxococcia</taxon>
        <taxon>Myxococcales</taxon>
        <taxon>Cystobacterineae</taxon>
        <taxon>Vulgatibacteraceae</taxon>
        <taxon>Vulgatibacter</taxon>
    </lineage>
</organism>
<name>A0A0K1PDB4_9BACT</name>
<dbReference type="AlphaFoldDB" id="A0A0K1PDB4"/>
<proteinExistence type="predicted"/>
<sequence length="673" mass="68924">MASCVVAIASFGCGGGSGSDPDGPGKPGTGGSGGGDTGGGTGGGGGPCKPKTCESEGAECGWIADGCGAILICGQCADGQTCGFAAQNRCGACQPKSCEDLALDGHRACGQQLDGCNKPIDCGSCGEGQICGDGKRNLCIEAKDGGDLGVECKTRDQACAQAGIECGAASDGCGNLIECGSCTAPATCGGTGVHGKCGSVPACEPKTCAQLGYDCGMAVDNCGTVIDCGPMACGAGKICGGGGANRCGEGGGGHHGEACPGGDLTTVTGTVYTPAGANGDPVYGALVYIPSSLGDIPAFPTAATCDRCDTQVPPRAVAHAVTGPDGKFVLTDVPSGTQPLVIQIGRWRRKVDIDIQGCQENRLTAEQTRLAKRHHEANNYDNIPMIAVSTGDVDALECVIRKMGVDDREFTNPNGTGRIHFYKGKRKAGAQISSSTPGEAQLVASVNTLMGYDAVLLACQGGETTRDAADVARLVDYTNAGGRVFATHFSRDWLRYEQPFSSSANWTGINNGFTTATGRIDTSFQKGRDFAEWLRLVGAGTNAGGNTEISITEARQSISTVASAQRWIWLPNNSDHVQHMTFNTPMALPPAQQCGRVVFSDFHVANGSFNGQTFPRECGSGGLTAQEKVLLFMLLDLASCIQSEDPRCRPACRGPATRWASSAARPVTAAAGC</sequence>
<reference evidence="2 3" key="1">
    <citation type="submission" date="2015-08" db="EMBL/GenBank/DDBJ databases">
        <authorList>
            <person name="Babu N.S."/>
            <person name="Beckwith C.J."/>
            <person name="Beseler K.G."/>
            <person name="Brison A."/>
            <person name="Carone J.V."/>
            <person name="Caskin T.P."/>
            <person name="Diamond M."/>
            <person name="Durham M.E."/>
            <person name="Foxe J.M."/>
            <person name="Go M."/>
            <person name="Henderson B.A."/>
            <person name="Jones I.B."/>
            <person name="McGettigan J.A."/>
            <person name="Micheletti S.J."/>
            <person name="Nasrallah M.E."/>
            <person name="Ortiz D."/>
            <person name="Piller C.R."/>
            <person name="Privatt S.R."/>
            <person name="Schneider S.L."/>
            <person name="Sharp S."/>
            <person name="Smith T.C."/>
            <person name="Stanton J.D."/>
            <person name="Ullery H.E."/>
            <person name="Wilson R.J."/>
            <person name="Serrano M.G."/>
            <person name="Buck G."/>
            <person name="Lee V."/>
            <person name="Wang Y."/>
            <person name="Carvalho R."/>
            <person name="Voegtly L."/>
            <person name="Shi R."/>
            <person name="Duckworth R."/>
            <person name="Johnson A."/>
            <person name="Loviza R."/>
            <person name="Walstead R."/>
            <person name="Shah Z."/>
            <person name="Kiflezghi M."/>
            <person name="Wade K."/>
            <person name="Ball S.L."/>
            <person name="Bradley K.W."/>
            <person name="Asai D.J."/>
            <person name="Bowman C.A."/>
            <person name="Russell D.A."/>
            <person name="Pope W.H."/>
            <person name="Jacobs-Sera D."/>
            <person name="Hendrix R.W."/>
            <person name="Hatfull G.F."/>
        </authorList>
    </citation>
    <scope>NUCLEOTIDE SEQUENCE [LARGE SCALE GENOMIC DNA]</scope>
    <source>
        <strain evidence="2 3">DSM 27710</strain>
    </source>
</reference>
<dbReference type="KEGG" id="vin:AKJ08_1920"/>
<evidence type="ECO:0000313" key="3">
    <source>
        <dbReference type="Proteomes" id="UP000055590"/>
    </source>
</evidence>
<keyword evidence="3" id="KW-1185">Reference proteome</keyword>
<dbReference type="STRING" id="1391653.AKJ08_1920"/>
<feature type="compositionally biased region" description="Gly residues" evidence="1">
    <location>
        <begin position="25"/>
        <end position="44"/>
    </location>
</feature>
<feature type="region of interest" description="Disordered" evidence="1">
    <location>
        <begin position="16"/>
        <end position="44"/>
    </location>
</feature>
<evidence type="ECO:0000313" key="2">
    <source>
        <dbReference type="EMBL" id="AKU91533.1"/>
    </source>
</evidence>
<evidence type="ECO:0000256" key="1">
    <source>
        <dbReference type="SAM" id="MobiDB-lite"/>
    </source>
</evidence>
<protein>
    <submittedName>
        <fullName evidence="2">Tryptophan synthase alpha chain</fullName>
    </submittedName>
</protein>
<gene>
    <name evidence="2" type="ORF">AKJ08_1920</name>
</gene>
<dbReference type="EMBL" id="CP012332">
    <property type="protein sequence ID" value="AKU91533.1"/>
    <property type="molecule type" value="Genomic_DNA"/>
</dbReference>
<dbReference type="Proteomes" id="UP000055590">
    <property type="component" value="Chromosome"/>
</dbReference>
<accession>A0A0K1PDB4</accession>
<dbReference type="CDD" id="cd03143">
    <property type="entry name" value="A4_beta-galactosidase_middle_domain"/>
    <property type="match status" value="1"/>
</dbReference>